<evidence type="ECO:0000313" key="2">
    <source>
        <dbReference type="EMBL" id="CAD0097678.1"/>
    </source>
</evidence>
<evidence type="ECO:0000313" key="3">
    <source>
        <dbReference type="Proteomes" id="UP000714618"/>
    </source>
</evidence>
<feature type="region of interest" description="Disordered" evidence="1">
    <location>
        <begin position="130"/>
        <end position="152"/>
    </location>
</feature>
<keyword evidence="3" id="KW-1185">Reference proteome</keyword>
<accession>A0A9N8K5Q7</accession>
<gene>
    <name evidence="2" type="ORF">AWRI4233_LOCUS6502</name>
</gene>
<organism evidence="2 3">
    <name type="scientific">Aureobasidium mustum</name>
    <dbReference type="NCBI Taxonomy" id="2773714"/>
    <lineage>
        <taxon>Eukaryota</taxon>
        <taxon>Fungi</taxon>
        <taxon>Dikarya</taxon>
        <taxon>Ascomycota</taxon>
        <taxon>Pezizomycotina</taxon>
        <taxon>Dothideomycetes</taxon>
        <taxon>Dothideomycetidae</taxon>
        <taxon>Dothideales</taxon>
        <taxon>Saccotheciaceae</taxon>
        <taxon>Aureobasidium</taxon>
    </lineage>
</organism>
<proteinExistence type="predicted"/>
<evidence type="ECO:0000256" key="1">
    <source>
        <dbReference type="SAM" id="MobiDB-lite"/>
    </source>
</evidence>
<dbReference type="Proteomes" id="UP000714618">
    <property type="component" value="Unassembled WGS sequence"/>
</dbReference>
<name>A0A9N8K5Q7_9PEZI</name>
<protein>
    <submittedName>
        <fullName evidence="2">Uncharacterized protein</fullName>
    </submittedName>
</protein>
<dbReference type="EMBL" id="CAIJEO010000008">
    <property type="protein sequence ID" value="CAD0097678.1"/>
    <property type="molecule type" value="Genomic_DNA"/>
</dbReference>
<feature type="compositionally biased region" description="Basic residues" evidence="1">
    <location>
        <begin position="141"/>
        <end position="152"/>
    </location>
</feature>
<reference evidence="2" key="1">
    <citation type="submission" date="2020-06" db="EMBL/GenBank/DDBJ databases">
        <authorList>
            <person name="Onetto C."/>
        </authorList>
    </citation>
    <scope>NUCLEOTIDE SEQUENCE</scope>
</reference>
<sequence>MSKYEANVDMARRRQAQREASALLRQTNPAHRLRLRMQDMLLKHAWIREELPWKTHTPILYPEKVEHECSSCVVTRHGGFKMWWKRNPRPDQDDNELYKCHKCYFTGPEAMPEGYEDIKEPITRALKARKIELDGPNSIPQKKKQGRPRRPS</sequence>
<dbReference type="OrthoDB" id="3937726at2759"/>
<comment type="caution">
    <text evidence="2">The sequence shown here is derived from an EMBL/GenBank/DDBJ whole genome shotgun (WGS) entry which is preliminary data.</text>
</comment>
<dbReference type="AlphaFoldDB" id="A0A9N8K5Q7"/>